<keyword evidence="3" id="KW-1185">Reference proteome</keyword>
<proteinExistence type="predicted"/>
<accession>A0A7W7ISE1</accession>
<protein>
    <submittedName>
        <fullName evidence="2">Uncharacterized protein</fullName>
    </submittedName>
</protein>
<evidence type="ECO:0000313" key="2">
    <source>
        <dbReference type="EMBL" id="MBB4799688.1"/>
    </source>
</evidence>
<dbReference type="EMBL" id="JACHKY010000007">
    <property type="protein sequence ID" value="MBB4799688.1"/>
    <property type="molecule type" value="Genomic_DNA"/>
</dbReference>
<comment type="caution">
    <text evidence="2">The sequence shown here is derived from an EMBL/GenBank/DDBJ whole genome shotgun (WGS) entry which is preliminary data.</text>
</comment>
<organism evidence="2 3">
    <name type="scientific">Brevundimonas bullata</name>
    <dbReference type="NCBI Taxonomy" id="13160"/>
    <lineage>
        <taxon>Bacteria</taxon>
        <taxon>Pseudomonadati</taxon>
        <taxon>Pseudomonadota</taxon>
        <taxon>Alphaproteobacteria</taxon>
        <taxon>Caulobacterales</taxon>
        <taxon>Caulobacteraceae</taxon>
        <taxon>Brevundimonas</taxon>
    </lineage>
</organism>
<dbReference type="Proteomes" id="UP000539957">
    <property type="component" value="Unassembled WGS sequence"/>
</dbReference>
<evidence type="ECO:0000256" key="1">
    <source>
        <dbReference type="SAM" id="MobiDB-lite"/>
    </source>
</evidence>
<evidence type="ECO:0000313" key="3">
    <source>
        <dbReference type="Proteomes" id="UP000539957"/>
    </source>
</evidence>
<dbReference type="RefSeq" id="WP_184273436.1">
    <property type="nucleotide sequence ID" value="NZ_JACHKY010000007.1"/>
</dbReference>
<sequence length="99" mass="10374">MDRQRDAATGGEVIYVDFVARTASRDPLPASRISSAEWAAGAARCEALADQSEPKVAESLRRVARAYRAKAGGDPADQGYKPAGSGRAGASTLRPDLNV</sequence>
<gene>
    <name evidence="2" type="ORF">HNP32_003448</name>
</gene>
<name>A0A7W7ISE1_9CAUL</name>
<dbReference type="AlphaFoldDB" id="A0A7W7ISE1"/>
<feature type="region of interest" description="Disordered" evidence="1">
    <location>
        <begin position="71"/>
        <end position="99"/>
    </location>
</feature>
<reference evidence="2 3" key="1">
    <citation type="submission" date="2020-08" db="EMBL/GenBank/DDBJ databases">
        <title>Functional genomics of gut bacteria from endangered species of beetles.</title>
        <authorList>
            <person name="Carlos-Shanley C."/>
        </authorList>
    </citation>
    <scope>NUCLEOTIDE SEQUENCE [LARGE SCALE GENOMIC DNA]</scope>
    <source>
        <strain evidence="2 3">S00123</strain>
    </source>
</reference>